<proteinExistence type="predicted"/>
<organism evidence="1 2">
    <name type="scientific">Absidia repens</name>
    <dbReference type="NCBI Taxonomy" id="90262"/>
    <lineage>
        <taxon>Eukaryota</taxon>
        <taxon>Fungi</taxon>
        <taxon>Fungi incertae sedis</taxon>
        <taxon>Mucoromycota</taxon>
        <taxon>Mucoromycotina</taxon>
        <taxon>Mucoromycetes</taxon>
        <taxon>Mucorales</taxon>
        <taxon>Cunninghamellaceae</taxon>
        <taxon>Absidia</taxon>
    </lineage>
</organism>
<evidence type="ECO:0000313" key="2">
    <source>
        <dbReference type="Proteomes" id="UP000193560"/>
    </source>
</evidence>
<dbReference type="OrthoDB" id="2235387at2759"/>
<dbReference type="EMBL" id="MCGE01000001">
    <property type="protein sequence ID" value="ORZ25591.1"/>
    <property type="molecule type" value="Genomic_DNA"/>
</dbReference>
<name>A0A1X2J1A3_9FUNG</name>
<dbReference type="AlphaFoldDB" id="A0A1X2J1A3"/>
<protein>
    <submittedName>
        <fullName evidence="1">Uncharacterized protein</fullName>
    </submittedName>
</protein>
<sequence length="168" mass="19819">MMMNEYDYGTMDESSSSYPYYSGNANDNCDEFSIMQIQEANDFAAYDQAMYDACYYDYQQQQVYDDENGFVDNYEYDDNADTIMWDDEQQSGYYNQQDDDDANEYQQEENHDDSALLRLILGVQTYLDEATTTNRSTADTPLMDLQYKMYTYMKQRAFELGMDTSSLY</sequence>
<gene>
    <name evidence="1" type="ORF">BCR42DRAFT_400499</name>
</gene>
<accession>A0A1X2J1A3</accession>
<comment type="caution">
    <text evidence="1">The sequence shown here is derived from an EMBL/GenBank/DDBJ whole genome shotgun (WGS) entry which is preliminary data.</text>
</comment>
<dbReference type="Proteomes" id="UP000193560">
    <property type="component" value="Unassembled WGS sequence"/>
</dbReference>
<evidence type="ECO:0000313" key="1">
    <source>
        <dbReference type="EMBL" id="ORZ25591.1"/>
    </source>
</evidence>
<keyword evidence="2" id="KW-1185">Reference proteome</keyword>
<reference evidence="1 2" key="1">
    <citation type="submission" date="2016-07" db="EMBL/GenBank/DDBJ databases">
        <title>Pervasive Adenine N6-methylation of Active Genes in Fungi.</title>
        <authorList>
            <consortium name="DOE Joint Genome Institute"/>
            <person name="Mondo S.J."/>
            <person name="Dannebaum R.O."/>
            <person name="Kuo R.C."/>
            <person name="Labutti K."/>
            <person name="Haridas S."/>
            <person name="Kuo A."/>
            <person name="Salamov A."/>
            <person name="Ahrendt S.R."/>
            <person name="Lipzen A."/>
            <person name="Sullivan W."/>
            <person name="Andreopoulos W.B."/>
            <person name="Clum A."/>
            <person name="Lindquist E."/>
            <person name="Daum C."/>
            <person name="Ramamoorthy G.K."/>
            <person name="Gryganskyi A."/>
            <person name="Culley D."/>
            <person name="Magnuson J.K."/>
            <person name="James T.Y."/>
            <person name="O'Malley M.A."/>
            <person name="Stajich J.E."/>
            <person name="Spatafora J.W."/>
            <person name="Visel A."/>
            <person name="Grigoriev I.V."/>
        </authorList>
    </citation>
    <scope>NUCLEOTIDE SEQUENCE [LARGE SCALE GENOMIC DNA]</scope>
    <source>
        <strain evidence="1 2">NRRL 1336</strain>
    </source>
</reference>